<gene>
    <name evidence="2" type="ORF">GCM10011282_04500</name>
</gene>
<sequence>MLALKYGEACMTPTNHRKNAVYFFSFVLMALVVSGLIYTLEKKEINSQEVAGWVQAVGSIAAIYAGFFILVFQQKDRDQQAKNEMKQVIRCLADEVRTVTAIARNGMGAKLLQTPSGDYYPYTVPINESPFPIFSSCAILVPKIENTYLREKIIVTYTTMQSVVVSFKMNNMLLAEYARASEVSARTNFHLDIQKAQNCLAALIDYLPKLQGLYREAIKHAEELETGVKTAGL</sequence>
<accession>A0ABQ2X6J0</accession>
<name>A0ABQ2X6J0_9BURK</name>
<protein>
    <submittedName>
        <fullName evidence="2">Uncharacterized protein</fullName>
    </submittedName>
</protein>
<feature type="transmembrane region" description="Helical" evidence="1">
    <location>
        <begin position="52"/>
        <end position="72"/>
    </location>
</feature>
<evidence type="ECO:0000313" key="3">
    <source>
        <dbReference type="Proteomes" id="UP000620127"/>
    </source>
</evidence>
<keyword evidence="3" id="KW-1185">Reference proteome</keyword>
<dbReference type="EMBL" id="BMYT01000001">
    <property type="protein sequence ID" value="GGX01656.1"/>
    <property type="molecule type" value="Genomic_DNA"/>
</dbReference>
<evidence type="ECO:0000313" key="2">
    <source>
        <dbReference type="EMBL" id="GGX01656.1"/>
    </source>
</evidence>
<keyword evidence="1" id="KW-1133">Transmembrane helix</keyword>
<keyword evidence="1" id="KW-0472">Membrane</keyword>
<proteinExistence type="predicted"/>
<evidence type="ECO:0000256" key="1">
    <source>
        <dbReference type="SAM" id="Phobius"/>
    </source>
</evidence>
<keyword evidence="1" id="KW-0812">Transmembrane</keyword>
<reference evidence="3" key="1">
    <citation type="journal article" date="2019" name="Int. J. Syst. Evol. Microbiol.">
        <title>The Global Catalogue of Microorganisms (GCM) 10K type strain sequencing project: providing services to taxonomists for standard genome sequencing and annotation.</title>
        <authorList>
            <consortium name="The Broad Institute Genomics Platform"/>
            <consortium name="The Broad Institute Genome Sequencing Center for Infectious Disease"/>
            <person name="Wu L."/>
            <person name="Ma J."/>
        </authorList>
    </citation>
    <scope>NUCLEOTIDE SEQUENCE [LARGE SCALE GENOMIC DNA]</scope>
    <source>
        <strain evidence="3">KCTC 23916</strain>
    </source>
</reference>
<feature type="transmembrane region" description="Helical" evidence="1">
    <location>
        <begin position="21"/>
        <end position="40"/>
    </location>
</feature>
<comment type="caution">
    <text evidence="2">The sequence shown here is derived from an EMBL/GenBank/DDBJ whole genome shotgun (WGS) entry which is preliminary data.</text>
</comment>
<dbReference type="Proteomes" id="UP000620127">
    <property type="component" value="Unassembled WGS sequence"/>
</dbReference>
<organism evidence="2 3">
    <name type="scientific">Undibacterium macrobrachii</name>
    <dbReference type="NCBI Taxonomy" id="1119058"/>
    <lineage>
        <taxon>Bacteria</taxon>
        <taxon>Pseudomonadati</taxon>
        <taxon>Pseudomonadota</taxon>
        <taxon>Betaproteobacteria</taxon>
        <taxon>Burkholderiales</taxon>
        <taxon>Oxalobacteraceae</taxon>
        <taxon>Undibacterium</taxon>
    </lineage>
</organism>